<proteinExistence type="predicted"/>
<comment type="caution">
    <text evidence="1">The sequence shown here is derived from an EMBL/GenBank/DDBJ whole genome shotgun (WGS) entry which is preliminary data.</text>
</comment>
<evidence type="ECO:0000313" key="1">
    <source>
        <dbReference type="EMBL" id="PPQ80283.1"/>
    </source>
</evidence>
<protein>
    <recommendedName>
        <fullName evidence="3">F-box domain-containing protein</fullName>
    </recommendedName>
</protein>
<accession>A0A409WP62</accession>
<keyword evidence="2" id="KW-1185">Reference proteome</keyword>
<dbReference type="Proteomes" id="UP000283269">
    <property type="component" value="Unassembled WGS sequence"/>
</dbReference>
<dbReference type="InParanoid" id="A0A409WP62"/>
<dbReference type="AlphaFoldDB" id="A0A409WP62"/>
<evidence type="ECO:0008006" key="3">
    <source>
        <dbReference type="Google" id="ProtNLM"/>
    </source>
</evidence>
<dbReference type="OrthoDB" id="2745898at2759"/>
<name>A0A409WP62_PSICY</name>
<evidence type="ECO:0000313" key="2">
    <source>
        <dbReference type="Proteomes" id="UP000283269"/>
    </source>
</evidence>
<organism evidence="1 2">
    <name type="scientific">Psilocybe cyanescens</name>
    <dbReference type="NCBI Taxonomy" id="93625"/>
    <lineage>
        <taxon>Eukaryota</taxon>
        <taxon>Fungi</taxon>
        <taxon>Dikarya</taxon>
        <taxon>Basidiomycota</taxon>
        <taxon>Agaricomycotina</taxon>
        <taxon>Agaricomycetes</taxon>
        <taxon>Agaricomycetidae</taxon>
        <taxon>Agaricales</taxon>
        <taxon>Agaricineae</taxon>
        <taxon>Strophariaceae</taxon>
        <taxon>Psilocybe</taxon>
    </lineage>
</organism>
<dbReference type="EMBL" id="NHYD01003337">
    <property type="protein sequence ID" value="PPQ80283.1"/>
    <property type="molecule type" value="Genomic_DNA"/>
</dbReference>
<sequence length="420" mass="47592">MSFRDLPLELVTIIVDHFYDDTKSLNLISLVSRPCLAACRTHLFKIIRMNTLNPSFNYKCAFWSAFLKRSSAVLPYVRELELGPPVFQLCARDFTMGSSHWVDVVDSGLPSIHNECVELILSGATNVHRVALRFEYQSWKNFSPSFQRAVVDLIRRDSVSSLTIEDIVAFPIQILSHCRRLRDLSLFCVDSTPDEFNPMQPPRSVDLKDVPKGCLQSLTLFESDSCITSLERVLSAPESYLAASNLQRLSVNMTGSDGQLALMELSNSARSITTLELRYKYCDLTGFTSLRTLFISISYYSCYRPLQALALFFTKFRSTSHLTELSILLRLEVENSDRSSPSSQELTRICSSKDWQLVQQSLVLSHSFLLLNKLNIVFRPRDVATITSDYLNLSLHLCLLQSMPNLYALTNPTIKIHDGA</sequence>
<gene>
    <name evidence="1" type="ORF">CVT25_003680</name>
</gene>
<reference evidence="1 2" key="1">
    <citation type="journal article" date="2018" name="Evol. Lett.">
        <title>Horizontal gene cluster transfer increased hallucinogenic mushroom diversity.</title>
        <authorList>
            <person name="Reynolds H.T."/>
            <person name="Vijayakumar V."/>
            <person name="Gluck-Thaler E."/>
            <person name="Korotkin H.B."/>
            <person name="Matheny P.B."/>
            <person name="Slot J.C."/>
        </authorList>
    </citation>
    <scope>NUCLEOTIDE SEQUENCE [LARGE SCALE GENOMIC DNA]</scope>
    <source>
        <strain evidence="1 2">2631</strain>
    </source>
</reference>